<accession>A0A9P5V7I9</accession>
<evidence type="ECO:0000313" key="1">
    <source>
        <dbReference type="EMBL" id="KAF9145309.1"/>
    </source>
</evidence>
<reference evidence="1" key="1">
    <citation type="journal article" date="2020" name="Fungal Divers.">
        <title>Resolving the Mortierellaceae phylogeny through synthesis of multi-gene phylogenetics and phylogenomics.</title>
        <authorList>
            <person name="Vandepol N."/>
            <person name="Liber J."/>
            <person name="Desiro A."/>
            <person name="Na H."/>
            <person name="Kennedy M."/>
            <person name="Barry K."/>
            <person name="Grigoriev I.V."/>
            <person name="Miller A.N."/>
            <person name="O'Donnell K."/>
            <person name="Stajich J.E."/>
            <person name="Bonito G."/>
        </authorList>
    </citation>
    <scope>NUCLEOTIDE SEQUENCE</scope>
    <source>
        <strain evidence="1">NRRL 6426</strain>
    </source>
</reference>
<organism evidence="1 2">
    <name type="scientific">Linnemannia schmuckeri</name>
    <dbReference type="NCBI Taxonomy" id="64567"/>
    <lineage>
        <taxon>Eukaryota</taxon>
        <taxon>Fungi</taxon>
        <taxon>Fungi incertae sedis</taxon>
        <taxon>Mucoromycota</taxon>
        <taxon>Mortierellomycotina</taxon>
        <taxon>Mortierellomycetes</taxon>
        <taxon>Mortierellales</taxon>
        <taxon>Mortierellaceae</taxon>
        <taxon>Linnemannia</taxon>
    </lineage>
</organism>
<protein>
    <recommendedName>
        <fullName evidence="3">F-box domain-containing protein</fullName>
    </recommendedName>
</protein>
<dbReference type="EMBL" id="JAAAUQ010000962">
    <property type="protein sequence ID" value="KAF9145309.1"/>
    <property type="molecule type" value="Genomic_DNA"/>
</dbReference>
<gene>
    <name evidence="1" type="ORF">BG015_011938</name>
</gene>
<evidence type="ECO:0008006" key="3">
    <source>
        <dbReference type="Google" id="ProtNLM"/>
    </source>
</evidence>
<evidence type="ECO:0000313" key="2">
    <source>
        <dbReference type="Proteomes" id="UP000748756"/>
    </source>
</evidence>
<sequence>MDPLSQLPLECLHNILECLARDSNVFRLTALLQTNRYLTNVTLPYLYKDPYQFAHYEKPNPRPNFGNRAKDPVITQIPTRTLLNPLPSSTILPKVLSLGLRSTESPVSPVATNSSRATTVSTPVPSGSPPPLDYLFLDLCEAGHLGPNHNWTWLIRNRQQFHQNCFKILFFREASWALAEPILEELQSLSIPTSTEERYLEPLSMRPLRKLERRLESSAVCRLKKLKRSYSIFPGGSEGSDHKSKPSVDAVAVDVFMPRNDPTRDQSHVAGNGEAHLLNTQARVLRYLAHPMVADLSRVMELDFTLFKFRGSDRNVILYENQHLIQRC</sequence>
<comment type="caution">
    <text evidence="1">The sequence shown here is derived from an EMBL/GenBank/DDBJ whole genome shotgun (WGS) entry which is preliminary data.</text>
</comment>
<keyword evidence="2" id="KW-1185">Reference proteome</keyword>
<dbReference type="Proteomes" id="UP000748756">
    <property type="component" value="Unassembled WGS sequence"/>
</dbReference>
<dbReference type="AlphaFoldDB" id="A0A9P5V7I9"/>
<name>A0A9P5V7I9_9FUNG</name>
<dbReference type="OrthoDB" id="10638941at2759"/>
<proteinExistence type="predicted"/>